<gene>
    <name evidence="4" type="ORF">FHX41_2642</name>
</gene>
<feature type="compositionally biased region" description="Basic residues" evidence="3">
    <location>
        <begin position="613"/>
        <end position="641"/>
    </location>
</feature>
<feature type="compositionally biased region" description="Basic residues" evidence="3">
    <location>
        <begin position="526"/>
        <end position="547"/>
    </location>
</feature>
<dbReference type="EMBL" id="VFPO01000001">
    <property type="protein sequence ID" value="TQM68966.1"/>
    <property type="molecule type" value="Genomic_DNA"/>
</dbReference>
<keyword evidence="1" id="KW-0547">Nucleotide-binding</keyword>
<protein>
    <recommendedName>
        <fullName evidence="6">Regulatory LuxR family protein</fullName>
    </recommendedName>
</protein>
<keyword evidence="2" id="KW-0067">ATP-binding</keyword>
<dbReference type="Gene3D" id="1.10.10.10">
    <property type="entry name" value="Winged helix-like DNA-binding domain superfamily/Winged helix DNA-binding domain"/>
    <property type="match status" value="1"/>
</dbReference>
<comment type="caution">
    <text evidence="4">The sequence shown here is derived from an EMBL/GenBank/DDBJ whole genome shotgun (WGS) entry which is preliminary data.</text>
</comment>
<proteinExistence type="predicted"/>
<dbReference type="AlphaFoldDB" id="A0A543IEG1"/>
<dbReference type="InterPro" id="IPR036388">
    <property type="entry name" value="WH-like_DNA-bd_sf"/>
</dbReference>
<accession>A0A543IEG1</accession>
<evidence type="ECO:0000256" key="3">
    <source>
        <dbReference type="SAM" id="MobiDB-lite"/>
    </source>
</evidence>
<dbReference type="Proteomes" id="UP000316706">
    <property type="component" value="Unassembled WGS sequence"/>
</dbReference>
<feature type="compositionally biased region" description="Low complexity" evidence="3">
    <location>
        <begin position="551"/>
        <end position="560"/>
    </location>
</feature>
<sequence>MLLVVTFRPEEPGPRPLFAALARLPHVTRLDLPPLSPAEVADQVRGILGDADAAAARNAHARGGGNPLFVEALVTTPGEAVPGSLRDLLLGRVRRLPGPARAAVRAASCAGDRAGHALLAAVTGLPDADLGEALRPAADHGLLIADGDGYAFRHALIREAVHGDLLPGERSALHRRYAEAVERRPELSDTPESALAVHWQACGDHARALAAAWRAAGERGAAAAHAERLTLLERVLDLWDRVPDAASLTGAARREVLEAAAEAAGAAGDPGRGLPLVRRALEETHRDREPGRAARLLVLRAQLRGQQGHEDELDDLREAARLVPGPLPARVEVLARLSSRLVVHGEMDEGERLAREGAQLAAALGMGTARLWLETTAAAAAARDGDGDTAPLERLRGRGLGASQTVNVLNTLTHCRLSTGHPAGGLAAADEALALAERAGLAHSLGPAPAVNRVEALYRLGRWDEAGAAPLARRIARRAGRAGLTGPSGGPLTARESEVLQLLARGRSNREIGRGAVHLAEDRQRPRLAHPRQARRLLPRRGRRRGPGPRPGVTGRPGARLGRRACEPPGAAHCRMASGGRCKRQGAAAGSGTRTRPGTVARTRGAFSARQTVVRRRAGRRRCARPRPPRRPRAPATPPRR</sequence>
<dbReference type="GO" id="GO:0004016">
    <property type="term" value="F:adenylate cyclase activity"/>
    <property type="evidence" value="ECO:0007669"/>
    <property type="project" value="TreeGrafter"/>
</dbReference>
<evidence type="ECO:0000313" key="4">
    <source>
        <dbReference type="EMBL" id="TQM68966.1"/>
    </source>
</evidence>
<dbReference type="GO" id="GO:0005524">
    <property type="term" value="F:ATP binding"/>
    <property type="evidence" value="ECO:0007669"/>
    <property type="project" value="UniProtKB-KW"/>
</dbReference>
<dbReference type="PANTHER" id="PTHR16305:SF35">
    <property type="entry name" value="TRANSCRIPTIONAL ACTIVATOR DOMAIN"/>
    <property type="match status" value="1"/>
</dbReference>
<dbReference type="PANTHER" id="PTHR16305">
    <property type="entry name" value="TESTICULAR SOLUBLE ADENYLYL CYCLASE"/>
    <property type="match status" value="1"/>
</dbReference>
<name>A0A543IEG1_9ACTN</name>
<reference evidence="4 5" key="1">
    <citation type="submission" date="2019-06" db="EMBL/GenBank/DDBJ databases">
        <title>Sequencing the genomes of 1000 actinobacteria strains.</title>
        <authorList>
            <person name="Klenk H.-P."/>
        </authorList>
    </citation>
    <scope>NUCLEOTIDE SEQUENCE [LARGE SCALE GENOMIC DNA]</scope>
    <source>
        <strain evidence="4 5">DSM 45043</strain>
    </source>
</reference>
<dbReference type="GO" id="GO:0005737">
    <property type="term" value="C:cytoplasm"/>
    <property type="evidence" value="ECO:0007669"/>
    <property type="project" value="TreeGrafter"/>
</dbReference>
<feature type="region of interest" description="Disordered" evidence="3">
    <location>
        <begin position="514"/>
        <end position="641"/>
    </location>
</feature>
<organism evidence="4 5">
    <name type="scientific">Actinomadura hallensis</name>
    <dbReference type="NCBI Taxonomy" id="337895"/>
    <lineage>
        <taxon>Bacteria</taxon>
        <taxon>Bacillati</taxon>
        <taxon>Actinomycetota</taxon>
        <taxon>Actinomycetes</taxon>
        <taxon>Streptosporangiales</taxon>
        <taxon>Thermomonosporaceae</taxon>
        <taxon>Actinomadura</taxon>
    </lineage>
</organism>
<evidence type="ECO:0000256" key="1">
    <source>
        <dbReference type="ARBA" id="ARBA00022741"/>
    </source>
</evidence>
<feature type="compositionally biased region" description="Basic and acidic residues" evidence="3">
    <location>
        <begin position="514"/>
        <end position="525"/>
    </location>
</feature>
<evidence type="ECO:0008006" key="6">
    <source>
        <dbReference type="Google" id="ProtNLM"/>
    </source>
</evidence>
<evidence type="ECO:0000313" key="5">
    <source>
        <dbReference type="Proteomes" id="UP000316706"/>
    </source>
</evidence>
<dbReference type="RefSeq" id="WP_425456916.1">
    <property type="nucleotide sequence ID" value="NZ_VFPO01000001.1"/>
</dbReference>
<keyword evidence="5" id="KW-1185">Reference proteome</keyword>
<evidence type="ECO:0000256" key="2">
    <source>
        <dbReference type="ARBA" id="ARBA00022840"/>
    </source>
</evidence>